<evidence type="ECO:0000256" key="3">
    <source>
        <dbReference type="ARBA" id="ARBA00022989"/>
    </source>
</evidence>
<organism evidence="7 8">
    <name type="scientific">Paenibacillus hemerocallicola</name>
    <dbReference type="NCBI Taxonomy" id="1172614"/>
    <lineage>
        <taxon>Bacteria</taxon>
        <taxon>Bacillati</taxon>
        <taxon>Bacillota</taxon>
        <taxon>Bacilli</taxon>
        <taxon>Bacillales</taxon>
        <taxon>Paenibacillaceae</taxon>
        <taxon>Paenibacillus</taxon>
    </lineage>
</organism>
<evidence type="ECO:0000256" key="1">
    <source>
        <dbReference type="ARBA" id="ARBA00004141"/>
    </source>
</evidence>
<feature type="transmembrane region" description="Helical" evidence="5">
    <location>
        <begin position="21"/>
        <end position="40"/>
    </location>
</feature>
<evidence type="ECO:0000313" key="8">
    <source>
        <dbReference type="Proteomes" id="UP000307943"/>
    </source>
</evidence>
<dbReference type="AlphaFoldDB" id="A0A5C4SXK9"/>
<comment type="caution">
    <text evidence="7">The sequence shown here is derived from an EMBL/GenBank/DDBJ whole genome shotgun (WGS) entry which is preliminary data.</text>
</comment>
<feature type="domain" description="ABC transmembrane type-2" evidence="6">
    <location>
        <begin position="147"/>
        <end position="377"/>
    </location>
</feature>
<keyword evidence="8" id="KW-1185">Reference proteome</keyword>
<keyword evidence="2 5" id="KW-0812">Transmembrane</keyword>
<dbReference type="Pfam" id="PF12698">
    <property type="entry name" value="ABC2_membrane_3"/>
    <property type="match status" value="1"/>
</dbReference>
<evidence type="ECO:0000256" key="4">
    <source>
        <dbReference type="ARBA" id="ARBA00023136"/>
    </source>
</evidence>
<feature type="transmembrane region" description="Helical" evidence="5">
    <location>
        <begin position="298"/>
        <end position="316"/>
    </location>
</feature>
<name>A0A5C4SXK9_9BACL</name>
<dbReference type="EMBL" id="VDCQ01000121">
    <property type="protein sequence ID" value="TNJ54948.1"/>
    <property type="molecule type" value="Genomic_DNA"/>
</dbReference>
<dbReference type="PANTHER" id="PTHR43027:SF2">
    <property type="entry name" value="TRANSPORT PERMEASE PROTEIN"/>
    <property type="match status" value="1"/>
</dbReference>
<dbReference type="InterPro" id="IPR013525">
    <property type="entry name" value="ABC2_TM"/>
</dbReference>
<evidence type="ECO:0000313" key="7">
    <source>
        <dbReference type="EMBL" id="TNJ54948.1"/>
    </source>
</evidence>
<feature type="transmembrane region" description="Helical" evidence="5">
    <location>
        <begin position="185"/>
        <end position="208"/>
    </location>
</feature>
<sequence>MRAYLQLTLAQLRIFARNRQVLFWSLLFPVFFIGMLGFFLGNGSGISLSGAIIDEDHSTASRQLIRSLQQLNTVIDLQEQYDKEEALKELKQGDRHIVVVVPNGYQQRLSMHDTSTYVDPVFETAPEIATVKAYYDETNMTTSQLALTLLSQVVDGVSKQLANYTPVVTVDASAVQSLHLKYIDFLIPGIIAMMIMSNNLNGVAGQIASWRERGILRRMQSTTLNSATFIAAQITARLVMNSLQVLIVVVVGSTFFGTQVNGAWWLLFLFVALGTLTFMSLGFIIASLAKTPESAGPIAGFVSYPMLFLGGVFFPIKEMPEFMQPIVKLLPISHLTAALRQVMNVGADLSALWPEVALLAGWMIAAFAVSSYLFKWE</sequence>
<keyword evidence="4 5" id="KW-0472">Membrane</keyword>
<evidence type="ECO:0000256" key="5">
    <source>
        <dbReference type="SAM" id="Phobius"/>
    </source>
</evidence>
<dbReference type="GO" id="GO:0016020">
    <property type="term" value="C:membrane"/>
    <property type="evidence" value="ECO:0007669"/>
    <property type="project" value="UniProtKB-SubCell"/>
</dbReference>
<evidence type="ECO:0000259" key="6">
    <source>
        <dbReference type="PROSITE" id="PS51012"/>
    </source>
</evidence>
<dbReference type="OrthoDB" id="9788252at2"/>
<protein>
    <submittedName>
        <fullName evidence="7">ABC transporter permease</fullName>
    </submittedName>
</protein>
<dbReference type="InterPro" id="IPR052902">
    <property type="entry name" value="ABC-2_transporter"/>
</dbReference>
<dbReference type="GO" id="GO:0140359">
    <property type="term" value="F:ABC-type transporter activity"/>
    <property type="evidence" value="ECO:0007669"/>
    <property type="project" value="InterPro"/>
</dbReference>
<dbReference type="PANTHER" id="PTHR43027">
    <property type="entry name" value="DOXORUBICIN RESISTANCE ABC TRANSPORTER PERMEASE PROTEIN DRRC-RELATED"/>
    <property type="match status" value="1"/>
</dbReference>
<dbReference type="PROSITE" id="PS51012">
    <property type="entry name" value="ABC_TM2"/>
    <property type="match status" value="1"/>
</dbReference>
<feature type="transmembrane region" description="Helical" evidence="5">
    <location>
        <begin position="229"/>
        <end position="256"/>
    </location>
</feature>
<dbReference type="InterPro" id="IPR047817">
    <property type="entry name" value="ABC2_TM_bact-type"/>
</dbReference>
<dbReference type="Proteomes" id="UP000307943">
    <property type="component" value="Unassembled WGS sequence"/>
</dbReference>
<feature type="transmembrane region" description="Helical" evidence="5">
    <location>
        <begin position="262"/>
        <end position="286"/>
    </location>
</feature>
<feature type="transmembrane region" description="Helical" evidence="5">
    <location>
        <begin position="356"/>
        <end position="374"/>
    </location>
</feature>
<comment type="subcellular location">
    <subcellularLocation>
        <location evidence="1">Membrane</location>
        <topology evidence="1">Multi-pass membrane protein</topology>
    </subcellularLocation>
</comment>
<dbReference type="RefSeq" id="WP_139607830.1">
    <property type="nucleotide sequence ID" value="NZ_VDCQ01000121.1"/>
</dbReference>
<dbReference type="Gene3D" id="3.40.1710.10">
    <property type="entry name" value="abc type-2 transporter like domain"/>
    <property type="match status" value="1"/>
</dbReference>
<gene>
    <name evidence="7" type="ORF">FE784_39700</name>
</gene>
<accession>A0A5C4SXK9</accession>
<reference evidence="7 8" key="1">
    <citation type="submission" date="2019-05" db="EMBL/GenBank/DDBJ databases">
        <title>We sequenced the genome of Paenibacillus hemerocallicola KCTC 33185 for further insight into its adaptation and study the phylogeny of Paenibacillus.</title>
        <authorList>
            <person name="Narsing Rao M.P."/>
        </authorList>
    </citation>
    <scope>NUCLEOTIDE SEQUENCE [LARGE SCALE GENOMIC DNA]</scope>
    <source>
        <strain evidence="7 8">KCTC 33185</strain>
    </source>
</reference>
<keyword evidence="3 5" id="KW-1133">Transmembrane helix</keyword>
<evidence type="ECO:0000256" key="2">
    <source>
        <dbReference type="ARBA" id="ARBA00022692"/>
    </source>
</evidence>
<proteinExistence type="predicted"/>